<dbReference type="InterPro" id="IPR003841">
    <property type="entry name" value="Na/Pi_transpt"/>
</dbReference>
<evidence type="ECO:0000256" key="3">
    <source>
        <dbReference type="ARBA" id="ARBA00022692"/>
    </source>
</evidence>
<sequence length="386" mass="39829">MTANADALTVEPSLPATRQWLSWLLVVALIYLLLAGVGAIGDGFKAATGNNARELFAFATNPLVGLMIGLVATALIQSSSTVTSIIVGMVAGGLPIPIAIPLIMGANIGTSLTSTIVSLGHIRSGEEFRRAFSAATVHDAFNITAVAILLPLELLFQPLQRLSESLAGLLVSDASVDMKSVNFMKTLLSPASDLLAGSVSWLPGAVWSGVALILIGVAMILFVVTVIGKVLRKVMVGRAKDIMHASVGRGPLSGIASGSVITVLVQSSSTTTALIVPLAGSGVFSLKQVYPFTLGTNIGTCVTALLAATAITGPTAEVAMQIALVHLLFNLLGILIIYALPLLRGVPPMIAEGLATLAQRSKLYVVAYIAGLFFALPLLLIGASQI</sequence>
<keyword evidence="3 6" id="KW-0812">Transmembrane</keyword>
<dbReference type="PANTHER" id="PTHR10010">
    <property type="entry name" value="SOLUTE CARRIER FAMILY 34 SODIUM PHOSPHATE , MEMBER 2-RELATED"/>
    <property type="match status" value="1"/>
</dbReference>
<feature type="transmembrane region" description="Helical" evidence="6">
    <location>
        <begin position="289"/>
        <end position="311"/>
    </location>
</feature>
<feature type="transmembrane region" description="Helical" evidence="6">
    <location>
        <begin position="20"/>
        <end position="43"/>
    </location>
</feature>
<evidence type="ECO:0000256" key="2">
    <source>
        <dbReference type="ARBA" id="ARBA00022475"/>
    </source>
</evidence>
<feature type="transmembrane region" description="Helical" evidence="6">
    <location>
        <begin position="55"/>
        <end position="76"/>
    </location>
</feature>
<dbReference type="GeneID" id="300083727"/>
<feature type="transmembrane region" description="Helical" evidence="6">
    <location>
        <begin position="205"/>
        <end position="231"/>
    </location>
</feature>
<feature type="transmembrane region" description="Helical" evidence="6">
    <location>
        <begin position="363"/>
        <end position="383"/>
    </location>
</feature>
<dbReference type="PANTHER" id="PTHR10010:SF46">
    <property type="entry name" value="SODIUM-DEPENDENT PHOSPHATE TRANSPORT PROTEIN 2B"/>
    <property type="match status" value="1"/>
</dbReference>
<dbReference type="EMBL" id="CP099397">
    <property type="protein sequence ID" value="USR39327.1"/>
    <property type="molecule type" value="Genomic_DNA"/>
</dbReference>
<evidence type="ECO:0000256" key="4">
    <source>
        <dbReference type="ARBA" id="ARBA00022989"/>
    </source>
</evidence>
<keyword evidence="8" id="KW-1185">Reference proteome</keyword>
<feature type="transmembrane region" description="Helical" evidence="6">
    <location>
        <begin position="323"/>
        <end position="343"/>
    </location>
</feature>
<dbReference type="Pfam" id="PF02690">
    <property type="entry name" value="Na_Pi_cotrans"/>
    <property type="match status" value="2"/>
</dbReference>
<accession>A0ABY5A6L0</accession>
<evidence type="ECO:0000256" key="1">
    <source>
        <dbReference type="ARBA" id="ARBA00004651"/>
    </source>
</evidence>
<reference evidence="7" key="1">
    <citation type="submission" date="2022-06" db="EMBL/GenBank/DDBJ databases">
        <title>Complete genome of Pseudomonas hydrolytica DSWY01T.</title>
        <authorList>
            <person name="Jung J."/>
            <person name="Jeon C.O."/>
        </authorList>
    </citation>
    <scope>NUCLEOTIDE SEQUENCE</scope>
    <source>
        <strain evidence="7">DSWY01</strain>
    </source>
</reference>
<comment type="subcellular location">
    <subcellularLocation>
        <location evidence="1">Cell membrane</location>
        <topology evidence="1">Multi-pass membrane protein</topology>
    </subcellularLocation>
</comment>
<evidence type="ECO:0000256" key="5">
    <source>
        <dbReference type="ARBA" id="ARBA00023136"/>
    </source>
</evidence>
<proteinExistence type="predicted"/>
<evidence type="ECO:0000256" key="6">
    <source>
        <dbReference type="SAM" id="Phobius"/>
    </source>
</evidence>
<evidence type="ECO:0000313" key="8">
    <source>
        <dbReference type="Proteomes" id="UP001054897"/>
    </source>
</evidence>
<dbReference type="Proteomes" id="UP001054897">
    <property type="component" value="Chromosome"/>
</dbReference>
<protein>
    <submittedName>
        <fullName evidence="7">Na/Pi symporter</fullName>
    </submittedName>
</protein>
<evidence type="ECO:0000313" key="7">
    <source>
        <dbReference type="EMBL" id="USR39327.1"/>
    </source>
</evidence>
<keyword evidence="4 6" id="KW-1133">Transmembrane helix</keyword>
<gene>
    <name evidence="7" type="ORF">L1F06_022140</name>
</gene>
<keyword evidence="2" id="KW-1003">Cell membrane</keyword>
<dbReference type="NCBIfam" id="NF037997">
    <property type="entry name" value="Na_Pi_symport"/>
    <property type="match status" value="2"/>
</dbReference>
<name>A0ABY5A6L0_9GAMM</name>
<dbReference type="RefSeq" id="WP_129482547.1">
    <property type="nucleotide sequence ID" value="NZ_CP099397.1"/>
</dbReference>
<organism evidence="7 8">
    <name type="scientific">Ectopseudomonas hydrolytica</name>
    <dbReference type="NCBI Taxonomy" id="2493633"/>
    <lineage>
        <taxon>Bacteria</taxon>
        <taxon>Pseudomonadati</taxon>
        <taxon>Pseudomonadota</taxon>
        <taxon>Gammaproteobacteria</taxon>
        <taxon>Pseudomonadales</taxon>
        <taxon>Pseudomonadaceae</taxon>
        <taxon>Ectopseudomonas</taxon>
    </lineage>
</organism>
<keyword evidence="5 6" id="KW-0472">Membrane</keyword>